<dbReference type="Gene3D" id="1.10.3210.10">
    <property type="entry name" value="Hypothetical protein af1432"/>
    <property type="match status" value="1"/>
</dbReference>
<dbReference type="Pfam" id="PF01966">
    <property type="entry name" value="HD"/>
    <property type="match status" value="1"/>
</dbReference>
<evidence type="ECO:0000313" key="2">
    <source>
        <dbReference type="EMBL" id="NAS20390.1"/>
    </source>
</evidence>
<dbReference type="NCBIfam" id="TIGR00277">
    <property type="entry name" value="HDIG"/>
    <property type="match status" value="1"/>
</dbReference>
<feature type="domain" description="HD/PDEase" evidence="1">
    <location>
        <begin position="21"/>
        <end position="148"/>
    </location>
</feature>
<evidence type="ECO:0000313" key="3">
    <source>
        <dbReference type="Proteomes" id="UP000479526"/>
    </source>
</evidence>
<dbReference type="SMART" id="SM00471">
    <property type="entry name" value="HDc"/>
    <property type="match status" value="1"/>
</dbReference>
<organism evidence="2 3">
    <name type="scientific">Herbidospora solisilvae</name>
    <dbReference type="NCBI Taxonomy" id="2696284"/>
    <lineage>
        <taxon>Bacteria</taxon>
        <taxon>Bacillati</taxon>
        <taxon>Actinomycetota</taxon>
        <taxon>Actinomycetes</taxon>
        <taxon>Streptosporangiales</taxon>
        <taxon>Streptosporangiaceae</taxon>
        <taxon>Herbidospora</taxon>
    </lineage>
</organism>
<accession>A0A7C9MXM8</accession>
<keyword evidence="3" id="KW-1185">Reference proteome</keyword>
<comment type="caution">
    <text evidence="2">The sequence shown here is derived from an EMBL/GenBank/DDBJ whole genome shotgun (WGS) entry which is preliminary data.</text>
</comment>
<dbReference type="AlphaFoldDB" id="A0A7C9MXM8"/>
<gene>
    <name evidence="2" type="ORF">GT755_01670</name>
</gene>
<evidence type="ECO:0000259" key="1">
    <source>
        <dbReference type="SMART" id="SM00471"/>
    </source>
</evidence>
<name>A0A7C9MXM8_9ACTN</name>
<dbReference type="EMBL" id="WXEW01000001">
    <property type="protein sequence ID" value="NAS20390.1"/>
    <property type="molecule type" value="Genomic_DNA"/>
</dbReference>
<dbReference type="CDD" id="cd00077">
    <property type="entry name" value="HDc"/>
    <property type="match status" value="1"/>
</dbReference>
<dbReference type="InterPro" id="IPR006674">
    <property type="entry name" value="HD_domain"/>
</dbReference>
<dbReference type="SUPFAM" id="SSF109604">
    <property type="entry name" value="HD-domain/PDEase-like"/>
    <property type="match status" value="1"/>
</dbReference>
<reference evidence="2 3" key="1">
    <citation type="submission" date="2020-01" db="EMBL/GenBank/DDBJ databases">
        <title>Herbidospora sp. NEAU-GS84 nov., a novel actinomycete isolated from soil.</title>
        <authorList>
            <person name="Han L."/>
        </authorList>
    </citation>
    <scope>NUCLEOTIDE SEQUENCE [LARGE SCALE GENOMIC DNA]</scope>
    <source>
        <strain evidence="2 3">NEAU-GS84</strain>
    </source>
</reference>
<dbReference type="RefSeq" id="WP_161477900.1">
    <property type="nucleotide sequence ID" value="NZ_WXEW01000001.1"/>
</dbReference>
<sequence length="190" mass="21180">MIPTDREIRALHRAHAPSPEAFEVVFTHCEIVWAIAEQLLARCPEDLDADLVRAGCLLHDIGVYRLRGAPYVRHGVLGHEILAEAGWPEPIRRFASCHTGVGLRRADIVAQNLPIPLGDYVAETGEEALVMYADKFHSKSDPPTFYTPAAFAARIARFGADKVDLFDALRLRFGDPDLAPFIDRYGHRLV</sequence>
<dbReference type="Proteomes" id="UP000479526">
    <property type="component" value="Unassembled WGS sequence"/>
</dbReference>
<protein>
    <submittedName>
        <fullName evidence="2">HDIG domain-containing protein</fullName>
    </submittedName>
</protein>
<proteinExistence type="predicted"/>
<dbReference type="InterPro" id="IPR003607">
    <property type="entry name" value="HD/PDEase_dom"/>
</dbReference>
<dbReference type="InterPro" id="IPR006675">
    <property type="entry name" value="HDIG_dom"/>
</dbReference>